<accession>A0ABS9HBA5</accession>
<dbReference type="RefSeq" id="WP_236401259.1">
    <property type="nucleotide sequence ID" value="NZ_JAKJHZ010000005.1"/>
</dbReference>
<protein>
    <submittedName>
        <fullName evidence="7">NUDIX hydrolase</fullName>
    </submittedName>
</protein>
<dbReference type="Pfam" id="PF00293">
    <property type="entry name" value="NUDIX"/>
    <property type="match status" value="1"/>
</dbReference>
<dbReference type="Gene3D" id="3.90.79.10">
    <property type="entry name" value="Nucleoside Triphosphate Pyrophosphohydrolase"/>
    <property type="match status" value="1"/>
</dbReference>
<feature type="domain" description="Nudix hydrolase" evidence="6">
    <location>
        <begin position="14"/>
        <end position="148"/>
    </location>
</feature>
<dbReference type="PANTHER" id="PTHR43046">
    <property type="entry name" value="GDP-MANNOSE MANNOSYL HYDROLASE"/>
    <property type="match status" value="1"/>
</dbReference>
<sequence length="157" mass="17421">MHPSEQRPDEPSAGHRRFAGVVLVDREGRILLQERDEHAPIDPEKWGLAGGHVEPGEEFEPAAYRELEEETGVRLEPGTLVLHRELVVDHTHAHGTWDRMQVFVAATDLTDADIDCREGRQIVFVEPEVARDLDLTSAAADVVPAFLDGPGYAGMVR</sequence>
<evidence type="ECO:0000256" key="3">
    <source>
        <dbReference type="ARBA" id="ARBA00022801"/>
    </source>
</evidence>
<evidence type="ECO:0000259" key="6">
    <source>
        <dbReference type="PROSITE" id="PS51462"/>
    </source>
</evidence>
<keyword evidence="3 5" id="KW-0378">Hydrolase</keyword>
<dbReference type="InterPro" id="IPR020476">
    <property type="entry name" value="Nudix_hydrolase"/>
</dbReference>
<dbReference type="GO" id="GO:0016787">
    <property type="term" value="F:hydrolase activity"/>
    <property type="evidence" value="ECO:0007669"/>
    <property type="project" value="UniProtKB-KW"/>
</dbReference>
<keyword evidence="8" id="KW-1185">Reference proteome</keyword>
<keyword evidence="4" id="KW-0460">Magnesium</keyword>
<dbReference type="EMBL" id="JAKJHZ010000005">
    <property type="protein sequence ID" value="MCF6377638.1"/>
    <property type="molecule type" value="Genomic_DNA"/>
</dbReference>
<organism evidence="7 8">
    <name type="scientific">Nocardioides potassii</name>
    <dbReference type="NCBI Taxonomy" id="2911371"/>
    <lineage>
        <taxon>Bacteria</taxon>
        <taxon>Bacillati</taxon>
        <taxon>Actinomycetota</taxon>
        <taxon>Actinomycetes</taxon>
        <taxon>Propionibacteriales</taxon>
        <taxon>Nocardioidaceae</taxon>
        <taxon>Nocardioides</taxon>
    </lineage>
</organism>
<dbReference type="PROSITE" id="PS00893">
    <property type="entry name" value="NUDIX_BOX"/>
    <property type="match status" value="1"/>
</dbReference>
<dbReference type="InterPro" id="IPR000086">
    <property type="entry name" value="NUDIX_hydrolase_dom"/>
</dbReference>
<dbReference type="SUPFAM" id="SSF55811">
    <property type="entry name" value="Nudix"/>
    <property type="match status" value="1"/>
</dbReference>
<dbReference type="PANTHER" id="PTHR43046:SF12">
    <property type="entry name" value="GDP-MANNOSE MANNOSYL HYDROLASE"/>
    <property type="match status" value="1"/>
</dbReference>
<name>A0ABS9HBA5_9ACTN</name>
<gene>
    <name evidence="7" type="ORF">L2K70_08480</name>
</gene>
<evidence type="ECO:0000256" key="5">
    <source>
        <dbReference type="RuleBase" id="RU003476"/>
    </source>
</evidence>
<dbReference type="PRINTS" id="PR00502">
    <property type="entry name" value="NUDIXFAMILY"/>
</dbReference>
<dbReference type="PROSITE" id="PS51462">
    <property type="entry name" value="NUDIX"/>
    <property type="match status" value="1"/>
</dbReference>
<dbReference type="InterPro" id="IPR015797">
    <property type="entry name" value="NUDIX_hydrolase-like_dom_sf"/>
</dbReference>
<reference evidence="7 8" key="1">
    <citation type="submission" date="2022-01" db="EMBL/GenBank/DDBJ databases">
        <title>Nocardioides sp. nov., an actinomycete isolated from mining soil.</title>
        <authorList>
            <person name="Liu L."/>
        </authorList>
    </citation>
    <scope>NUCLEOTIDE SEQUENCE [LARGE SCALE GENOMIC DNA]</scope>
    <source>
        <strain evidence="7 8">KLBMP 9356</strain>
    </source>
</reference>
<comment type="caution">
    <text evidence="7">The sequence shown here is derived from an EMBL/GenBank/DDBJ whole genome shotgun (WGS) entry which is preliminary data.</text>
</comment>
<evidence type="ECO:0000256" key="4">
    <source>
        <dbReference type="ARBA" id="ARBA00022842"/>
    </source>
</evidence>
<evidence type="ECO:0000313" key="8">
    <source>
        <dbReference type="Proteomes" id="UP001201161"/>
    </source>
</evidence>
<evidence type="ECO:0000313" key="7">
    <source>
        <dbReference type="EMBL" id="MCF6377638.1"/>
    </source>
</evidence>
<evidence type="ECO:0000256" key="2">
    <source>
        <dbReference type="ARBA" id="ARBA00005582"/>
    </source>
</evidence>
<comment type="cofactor">
    <cofactor evidence="1">
        <name>Mg(2+)</name>
        <dbReference type="ChEBI" id="CHEBI:18420"/>
    </cofactor>
</comment>
<evidence type="ECO:0000256" key="1">
    <source>
        <dbReference type="ARBA" id="ARBA00001946"/>
    </source>
</evidence>
<dbReference type="Proteomes" id="UP001201161">
    <property type="component" value="Unassembled WGS sequence"/>
</dbReference>
<dbReference type="InterPro" id="IPR020084">
    <property type="entry name" value="NUDIX_hydrolase_CS"/>
</dbReference>
<proteinExistence type="inferred from homology"/>
<comment type="similarity">
    <text evidence="2 5">Belongs to the Nudix hydrolase family.</text>
</comment>